<dbReference type="Gene3D" id="1.10.575.10">
    <property type="entry name" value="P1 Nuclease"/>
    <property type="match status" value="1"/>
</dbReference>
<accession>A0A5C6C8N0</accession>
<reference evidence="1 2" key="1">
    <citation type="journal article" date="2020" name="Antonie Van Leeuwenhoek">
        <title>Rhodopirellula heiligendammensis sp. nov., Rhodopirellula pilleata sp. nov., and Rhodopirellula solitaria sp. nov. isolated from natural or artificial marine surfaces in Northern Germany and California, USA, and emended description of the genus Rhodopirellula.</title>
        <authorList>
            <person name="Kallscheuer N."/>
            <person name="Wiegand S."/>
            <person name="Jogler M."/>
            <person name="Boedeker C."/>
            <person name="Peeters S.H."/>
            <person name="Rast P."/>
            <person name="Heuer A."/>
            <person name="Jetten M.S.M."/>
            <person name="Rohde M."/>
            <person name="Jogler C."/>
        </authorList>
    </citation>
    <scope>NUCLEOTIDE SEQUENCE [LARGE SCALE GENOMIC DNA]</scope>
    <source>
        <strain evidence="1 2">Poly21</strain>
    </source>
</reference>
<dbReference type="EMBL" id="SJPU01000001">
    <property type="protein sequence ID" value="TWU19704.1"/>
    <property type="molecule type" value="Genomic_DNA"/>
</dbReference>
<dbReference type="SUPFAM" id="SSF48537">
    <property type="entry name" value="Phospholipase C/P1 nuclease"/>
    <property type="match status" value="1"/>
</dbReference>
<dbReference type="RefSeq" id="WP_302118171.1">
    <property type="nucleotide sequence ID" value="NZ_SJPU01000001.1"/>
</dbReference>
<proteinExistence type="predicted"/>
<dbReference type="AlphaFoldDB" id="A0A5C6C8N0"/>
<protein>
    <recommendedName>
        <fullName evidence="3">DUF4332 domain-containing protein</fullName>
    </recommendedName>
</protein>
<evidence type="ECO:0000313" key="2">
    <source>
        <dbReference type="Proteomes" id="UP000319908"/>
    </source>
</evidence>
<organism evidence="1 2">
    <name type="scientific">Allorhodopirellula heiligendammensis</name>
    <dbReference type="NCBI Taxonomy" id="2714739"/>
    <lineage>
        <taxon>Bacteria</taxon>
        <taxon>Pseudomonadati</taxon>
        <taxon>Planctomycetota</taxon>
        <taxon>Planctomycetia</taxon>
        <taxon>Pirellulales</taxon>
        <taxon>Pirellulaceae</taxon>
        <taxon>Allorhodopirellula</taxon>
    </lineage>
</organism>
<dbReference type="CDD" id="cd10981">
    <property type="entry name" value="ZnPC_S1P1"/>
    <property type="match status" value="1"/>
</dbReference>
<comment type="caution">
    <text evidence="1">The sequence shown here is derived from an EMBL/GenBank/DDBJ whole genome shotgun (WGS) entry which is preliminary data.</text>
</comment>
<name>A0A5C6C8N0_9BACT</name>
<gene>
    <name evidence="1" type="ORF">Poly21_18790</name>
</gene>
<keyword evidence="2" id="KW-1185">Reference proteome</keyword>
<dbReference type="GO" id="GO:0016788">
    <property type="term" value="F:hydrolase activity, acting on ester bonds"/>
    <property type="evidence" value="ECO:0007669"/>
    <property type="project" value="InterPro"/>
</dbReference>
<sequence>MLSWPSNLLLSMLRAVHCRSTHHRFAVDALPLVRTPAGERLVGHLLRHHHRYLDGAKDPDLRFRDFHNHVIHVRDGYWGGAPRVAHQWYERMQRYLRTNRWSDAAHAAGVLSHYFTDPVQPLHTVQTPVERVLHRPLEWSVTKSYPALLAQWHDNSSRTVFQLSDRPGWLGEAILTAASIAHEHRDTLLGHFDLKSAQQHPAAGLDEVSRDCLSQLIGLCITGWARVLERAAEDAERSCDRQLPRAGIKLATISAGLRTPTQLLARYLEHRLEQQKVVALIDEFARTGQVVRYLPSEQRVIEKVCRIYTREREYQRRRAERQTTSDIRILEFPQALAEDVPATARRDRIGPSTATRVVEFPLEKKAA</sequence>
<evidence type="ECO:0000313" key="1">
    <source>
        <dbReference type="EMBL" id="TWU19704.1"/>
    </source>
</evidence>
<evidence type="ECO:0008006" key="3">
    <source>
        <dbReference type="Google" id="ProtNLM"/>
    </source>
</evidence>
<dbReference type="InterPro" id="IPR008947">
    <property type="entry name" value="PLipase_C/P1_nuclease_dom_sf"/>
</dbReference>
<dbReference type="Proteomes" id="UP000319908">
    <property type="component" value="Unassembled WGS sequence"/>
</dbReference>